<reference evidence="3 4" key="1">
    <citation type="submission" date="2019-10" db="EMBL/GenBank/DDBJ databases">
        <authorList>
            <person name="Palmer J.M."/>
        </authorList>
    </citation>
    <scope>NUCLEOTIDE SEQUENCE [LARGE SCALE GENOMIC DNA]</scope>
    <source>
        <strain evidence="3 4">TWF718</strain>
    </source>
</reference>
<feature type="region of interest" description="Disordered" evidence="1">
    <location>
        <begin position="58"/>
        <end position="129"/>
    </location>
</feature>
<dbReference type="Proteomes" id="UP001313282">
    <property type="component" value="Unassembled WGS sequence"/>
</dbReference>
<feature type="region of interest" description="Disordered" evidence="1">
    <location>
        <begin position="1"/>
        <end position="32"/>
    </location>
</feature>
<sequence length="728" mass="79762">MATERRRALHQRSNSQINAGVRQTEDVSSSLASSQALFHNLPAKGSQHSRTGSLDLHRIYNDENEGVPSRGTSVRSKRTSKTDRSSSPEKRASRLTIHVVGSSSRTENVRSSDIRVPSGPPPYTGPAQDTSTIRFVRRSNSTATAAKVTAKPSASTLSSNTSESADHDLSSFFPLPTSEHTPSPDYTADSSIKQIKAQTSISTLSTEPKSSLEIHNFIVANFPPPPPIPETPRGLRSTIRLVPHSPLAGTPVSGRSRSRSNPRSVSTGTRSRSSTTNSAGSRPRSRSNEFQLLHRGSFTQVTRVSSKHSTNSYISSISAIGLPPTRPLPTPPERSVGPIFQEVAEPLPSPTSLPKLLKPILKKARTLQEIEASSPDVTPPIDAEQFPEIQPALSWILETETTAPAPLKINKPKRARMQVAQDNEASRAIHSSNGRKVSNPLARLVWGYNTSSTSISESGSNFGTPGPSVNVKNTKGSSPQILHAESLQSQRATVFSSIDSSSGLNRQSSKASSYTGNPQTVPEWARVYYGRGAPPLPHHREESIDDDLAITPVQRPRPARIQRITTHASNAGSLWMGTYNPEGRDLQDQFNQPHLEAYPTNRSERFNIHLVLACVGFVFPIAWFIGAFHPLPEQKRRERRERQEIRRAVSGATIPPSRSNHVRGPSITHYEESVDTESLPSFTTYEEGRRWDNARWWRNVNRVMSVVGILVLGAIIALLVVGLKGRKI</sequence>
<evidence type="ECO:0000313" key="3">
    <source>
        <dbReference type="EMBL" id="KAK6350742.1"/>
    </source>
</evidence>
<dbReference type="AlphaFoldDB" id="A0AAN8RPY6"/>
<feature type="region of interest" description="Disordered" evidence="1">
    <location>
        <begin position="454"/>
        <end position="477"/>
    </location>
</feature>
<keyword evidence="2" id="KW-0472">Membrane</keyword>
<evidence type="ECO:0008006" key="5">
    <source>
        <dbReference type="Google" id="ProtNLM"/>
    </source>
</evidence>
<evidence type="ECO:0000256" key="2">
    <source>
        <dbReference type="SAM" id="Phobius"/>
    </source>
</evidence>
<keyword evidence="2" id="KW-0812">Transmembrane</keyword>
<evidence type="ECO:0000256" key="1">
    <source>
        <dbReference type="SAM" id="MobiDB-lite"/>
    </source>
</evidence>
<feature type="compositionally biased region" description="Low complexity" evidence="1">
    <location>
        <begin position="251"/>
        <end position="282"/>
    </location>
</feature>
<feature type="compositionally biased region" description="Low complexity" evidence="1">
    <location>
        <begin position="153"/>
        <end position="163"/>
    </location>
</feature>
<organism evidence="3 4">
    <name type="scientific">Orbilia javanica</name>
    <dbReference type="NCBI Taxonomy" id="47235"/>
    <lineage>
        <taxon>Eukaryota</taxon>
        <taxon>Fungi</taxon>
        <taxon>Dikarya</taxon>
        <taxon>Ascomycota</taxon>
        <taxon>Pezizomycotina</taxon>
        <taxon>Orbiliomycetes</taxon>
        <taxon>Orbiliales</taxon>
        <taxon>Orbiliaceae</taxon>
        <taxon>Orbilia</taxon>
    </lineage>
</organism>
<keyword evidence="4" id="KW-1185">Reference proteome</keyword>
<feature type="transmembrane region" description="Helical" evidence="2">
    <location>
        <begin position="608"/>
        <end position="631"/>
    </location>
</feature>
<accession>A0AAN8RPY6</accession>
<dbReference type="EMBL" id="JAVHNR010000002">
    <property type="protein sequence ID" value="KAK6350742.1"/>
    <property type="molecule type" value="Genomic_DNA"/>
</dbReference>
<feature type="region of interest" description="Disordered" evidence="1">
    <location>
        <begin position="498"/>
        <end position="518"/>
    </location>
</feature>
<feature type="transmembrane region" description="Helical" evidence="2">
    <location>
        <begin position="703"/>
        <end position="723"/>
    </location>
</feature>
<feature type="region of interest" description="Disordered" evidence="1">
    <location>
        <begin position="244"/>
        <end position="294"/>
    </location>
</feature>
<gene>
    <name evidence="3" type="ORF">TWF718_003929</name>
</gene>
<keyword evidence="2" id="KW-1133">Transmembrane helix</keyword>
<comment type="caution">
    <text evidence="3">The sequence shown here is derived from an EMBL/GenBank/DDBJ whole genome shotgun (WGS) entry which is preliminary data.</text>
</comment>
<evidence type="ECO:0000313" key="4">
    <source>
        <dbReference type="Proteomes" id="UP001313282"/>
    </source>
</evidence>
<name>A0AAN8RPY6_9PEZI</name>
<proteinExistence type="predicted"/>
<feature type="region of interest" description="Disordered" evidence="1">
    <location>
        <begin position="144"/>
        <end position="191"/>
    </location>
</feature>
<protein>
    <recommendedName>
        <fullName evidence="5">Serine-rich protein</fullName>
    </recommendedName>
</protein>
<feature type="compositionally biased region" description="Basic and acidic residues" evidence="1">
    <location>
        <begin position="80"/>
        <end position="92"/>
    </location>
</feature>